<dbReference type="InterPro" id="IPR011006">
    <property type="entry name" value="CheY-like_superfamily"/>
</dbReference>
<feature type="modified residue" description="4-aspartylphosphate" evidence="3">
    <location>
        <position position="69"/>
    </location>
</feature>
<evidence type="ECO:0008006" key="8">
    <source>
        <dbReference type="Google" id="ProtNLM"/>
    </source>
</evidence>
<organism evidence="6 7">
    <name type="scientific">Ereboglobus luteus</name>
    <dbReference type="NCBI Taxonomy" id="1796921"/>
    <lineage>
        <taxon>Bacteria</taxon>
        <taxon>Pseudomonadati</taxon>
        <taxon>Verrucomicrobiota</taxon>
        <taxon>Opitutia</taxon>
        <taxon>Opitutales</taxon>
        <taxon>Opitutaceae</taxon>
        <taxon>Ereboglobus</taxon>
    </lineage>
</organism>
<dbReference type="InterPro" id="IPR000792">
    <property type="entry name" value="Tscrpt_reg_LuxR_C"/>
</dbReference>
<dbReference type="KEGG" id="elut:CKA38_09845"/>
<reference evidence="6 7" key="1">
    <citation type="journal article" date="2018" name="Syst. Appl. Microbiol.">
        <title>Ereboglobus luteus gen. nov. sp. nov. from cockroach guts, and new insights into the oxygen relationship of the genera Opitutus and Didymococcus (Verrucomicrobia: Opitutaceae).</title>
        <authorList>
            <person name="Tegtmeier D."/>
            <person name="Belitz A."/>
            <person name="Radek R."/>
            <person name="Heimerl T."/>
            <person name="Brune A."/>
        </authorList>
    </citation>
    <scope>NUCLEOTIDE SEQUENCE [LARGE SCALE GENOMIC DNA]</scope>
    <source>
        <strain evidence="6 7">Ho45</strain>
    </source>
</reference>
<dbReference type="InterPro" id="IPR039420">
    <property type="entry name" value="WalR-like"/>
</dbReference>
<evidence type="ECO:0000256" key="1">
    <source>
        <dbReference type="ARBA" id="ARBA00022553"/>
    </source>
</evidence>
<name>A0A2U8E4N0_9BACT</name>
<dbReference type="PROSITE" id="PS00622">
    <property type="entry name" value="HTH_LUXR_1"/>
    <property type="match status" value="1"/>
</dbReference>
<dbReference type="GO" id="GO:0006355">
    <property type="term" value="P:regulation of DNA-templated transcription"/>
    <property type="evidence" value="ECO:0007669"/>
    <property type="project" value="InterPro"/>
</dbReference>
<evidence type="ECO:0000259" key="4">
    <source>
        <dbReference type="PROSITE" id="PS50043"/>
    </source>
</evidence>
<dbReference type="Proteomes" id="UP000244896">
    <property type="component" value="Chromosome"/>
</dbReference>
<dbReference type="PROSITE" id="PS50043">
    <property type="entry name" value="HTH_LUXR_2"/>
    <property type="match status" value="1"/>
</dbReference>
<dbReference type="GO" id="GO:0000160">
    <property type="term" value="P:phosphorelay signal transduction system"/>
    <property type="evidence" value="ECO:0007669"/>
    <property type="project" value="InterPro"/>
</dbReference>
<dbReference type="InterPro" id="IPR016032">
    <property type="entry name" value="Sig_transdc_resp-reg_C-effctor"/>
</dbReference>
<dbReference type="CDD" id="cd06170">
    <property type="entry name" value="LuxR_C_like"/>
    <property type="match status" value="1"/>
</dbReference>
<keyword evidence="1 3" id="KW-0597">Phosphoprotein</keyword>
<dbReference type="SUPFAM" id="SSF52172">
    <property type="entry name" value="CheY-like"/>
    <property type="match status" value="1"/>
</dbReference>
<dbReference type="SMART" id="SM00421">
    <property type="entry name" value="HTH_LUXR"/>
    <property type="match status" value="1"/>
</dbReference>
<evidence type="ECO:0000259" key="5">
    <source>
        <dbReference type="PROSITE" id="PS50110"/>
    </source>
</evidence>
<dbReference type="AlphaFoldDB" id="A0A2U8E4N0"/>
<feature type="domain" description="HTH luxR-type" evidence="4">
    <location>
        <begin position="166"/>
        <end position="230"/>
    </location>
</feature>
<protein>
    <recommendedName>
        <fullName evidence="8">DNA-binding response regulator</fullName>
    </recommendedName>
</protein>
<dbReference type="PANTHER" id="PTHR43214">
    <property type="entry name" value="TWO-COMPONENT RESPONSE REGULATOR"/>
    <property type="match status" value="1"/>
</dbReference>
<feature type="domain" description="Response regulatory" evidence="5">
    <location>
        <begin position="18"/>
        <end position="134"/>
    </location>
</feature>
<dbReference type="InterPro" id="IPR058245">
    <property type="entry name" value="NreC/VraR/RcsB-like_REC"/>
</dbReference>
<dbReference type="Pfam" id="PF00072">
    <property type="entry name" value="Response_reg"/>
    <property type="match status" value="1"/>
</dbReference>
<sequence length="230" mass="25075">MTQHADATPPPASNGPVRISIVEDDPHTRRLLGNIVTGASGMRLVSDFSNCADAIAALPAQRPDVVLMDVNLPEMNGIECVRRLKPLLPKTQFMMLTVYDDTENIFAALSAGATGYLLKSTSRDELISGIQQVHAGGSPMSSAIARKVVRSFAQPAPQPPQVPADPGSEIATLSEREQEILGMLAQGFLYKEIADKLALSVFTVKTYTRRIYEKLHVHSRSQATAKYFQR</sequence>
<evidence type="ECO:0000256" key="3">
    <source>
        <dbReference type="PROSITE-ProRule" id="PRU00169"/>
    </source>
</evidence>
<keyword evidence="7" id="KW-1185">Reference proteome</keyword>
<evidence type="ECO:0000256" key="2">
    <source>
        <dbReference type="ARBA" id="ARBA00023125"/>
    </source>
</evidence>
<gene>
    <name evidence="6" type="ORF">CKA38_09845</name>
</gene>
<dbReference type="EMBL" id="CP023004">
    <property type="protein sequence ID" value="AWI09504.1"/>
    <property type="molecule type" value="Genomic_DNA"/>
</dbReference>
<dbReference type="PROSITE" id="PS50110">
    <property type="entry name" value="RESPONSE_REGULATORY"/>
    <property type="match status" value="1"/>
</dbReference>
<dbReference type="SUPFAM" id="SSF46894">
    <property type="entry name" value="C-terminal effector domain of the bipartite response regulators"/>
    <property type="match status" value="1"/>
</dbReference>
<dbReference type="SMART" id="SM00448">
    <property type="entry name" value="REC"/>
    <property type="match status" value="1"/>
</dbReference>
<dbReference type="CDD" id="cd17535">
    <property type="entry name" value="REC_NarL-like"/>
    <property type="match status" value="1"/>
</dbReference>
<dbReference type="PRINTS" id="PR00038">
    <property type="entry name" value="HTHLUXR"/>
</dbReference>
<evidence type="ECO:0000313" key="6">
    <source>
        <dbReference type="EMBL" id="AWI09504.1"/>
    </source>
</evidence>
<accession>A0A2U8E4N0</accession>
<dbReference type="PANTHER" id="PTHR43214:SF43">
    <property type="entry name" value="TWO-COMPONENT RESPONSE REGULATOR"/>
    <property type="match status" value="1"/>
</dbReference>
<keyword evidence="2" id="KW-0238">DNA-binding</keyword>
<dbReference type="Pfam" id="PF00196">
    <property type="entry name" value="GerE"/>
    <property type="match status" value="1"/>
</dbReference>
<evidence type="ECO:0000313" key="7">
    <source>
        <dbReference type="Proteomes" id="UP000244896"/>
    </source>
</evidence>
<proteinExistence type="predicted"/>
<dbReference type="GO" id="GO:0003677">
    <property type="term" value="F:DNA binding"/>
    <property type="evidence" value="ECO:0007669"/>
    <property type="project" value="UniProtKB-KW"/>
</dbReference>
<dbReference type="InterPro" id="IPR001789">
    <property type="entry name" value="Sig_transdc_resp-reg_receiver"/>
</dbReference>
<dbReference type="OrthoDB" id="190609at2"/>
<dbReference type="Gene3D" id="3.40.50.2300">
    <property type="match status" value="1"/>
</dbReference>
<dbReference type="RefSeq" id="WP_108825313.1">
    <property type="nucleotide sequence ID" value="NZ_CP023004.1"/>
</dbReference>